<evidence type="ECO:0000313" key="2">
    <source>
        <dbReference type="EnsemblPlants" id="AET1Gv20610600.8"/>
    </source>
</evidence>
<reference evidence="3" key="1">
    <citation type="journal article" date="2014" name="Science">
        <title>Ancient hybridizations among the ancestral genomes of bread wheat.</title>
        <authorList>
            <consortium name="International Wheat Genome Sequencing Consortium,"/>
            <person name="Marcussen T."/>
            <person name="Sandve S.R."/>
            <person name="Heier L."/>
            <person name="Spannagl M."/>
            <person name="Pfeifer M."/>
            <person name="Jakobsen K.S."/>
            <person name="Wulff B.B."/>
            <person name="Steuernagel B."/>
            <person name="Mayer K.F."/>
            <person name="Olsen O.A."/>
        </authorList>
    </citation>
    <scope>NUCLEOTIDE SEQUENCE [LARGE SCALE GENOMIC DNA]</scope>
    <source>
        <strain evidence="3">cv. AL8/78</strain>
    </source>
</reference>
<sequence length="66" mass="7269">LAPPPRPVVPCRVAPGSSPPRTVVRRHRDPSPLQRRRRGLSSSSRPPAPRHSTIRPGGMYNILTSE</sequence>
<evidence type="ECO:0000313" key="3">
    <source>
        <dbReference type="Proteomes" id="UP000015105"/>
    </source>
</evidence>
<feature type="compositionally biased region" description="Basic residues" evidence="1">
    <location>
        <begin position="23"/>
        <end position="39"/>
    </location>
</feature>
<reference evidence="2" key="4">
    <citation type="submission" date="2019-03" db="UniProtKB">
        <authorList>
            <consortium name="EnsemblPlants"/>
        </authorList>
    </citation>
    <scope>IDENTIFICATION</scope>
</reference>
<evidence type="ECO:0000256" key="1">
    <source>
        <dbReference type="SAM" id="MobiDB-lite"/>
    </source>
</evidence>
<organism evidence="2 3">
    <name type="scientific">Aegilops tauschii subsp. strangulata</name>
    <name type="common">Goatgrass</name>
    <dbReference type="NCBI Taxonomy" id="200361"/>
    <lineage>
        <taxon>Eukaryota</taxon>
        <taxon>Viridiplantae</taxon>
        <taxon>Streptophyta</taxon>
        <taxon>Embryophyta</taxon>
        <taxon>Tracheophyta</taxon>
        <taxon>Spermatophyta</taxon>
        <taxon>Magnoliopsida</taxon>
        <taxon>Liliopsida</taxon>
        <taxon>Poales</taxon>
        <taxon>Poaceae</taxon>
        <taxon>BOP clade</taxon>
        <taxon>Pooideae</taxon>
        <taxon>Triticodae</taxon>
        <taxon>Triticeae</taxon>
        <taxon>Triticinae</taxon>
        <taxon>Aegilops</taxon>
    </lineage>
</organism>
<accession>A0A452Z2D8</accession>
<dbReference type="AlphaFoldDB" id="A0A452Z2D8"/>
<dbReference type="Gramene" id="AET1Gv20610600.8">
    <property type="protein sequence ID" value="AET1Gv20610600.8"/>
    <property type="gene ID" value="AET1Gv20610600"/>
</dbReference>
<dbReference type="Proteomes" id="UP000015105">
    <property type="component" value="Chromosome 1D"/>
</dbReference>
<reference evidence="2" key="5">
    <citation type="journal article" date="2021" name="G3 (Bethesda)">
        <title>Aegilops tauschii genome assembly Aet v5.0 features greater sequence contiguity and improved annotation.</title>
        <authorList>
            <person name="Wang L."/>
            <person name="Zhu T."/>
            <person name="Rodriguez J.C."/>
            <person name="Deal K.R."/>
            <person name="Dubcovsky J."/>
            <person name="McGuire P.E."/>
            <person name="Lux T."/>
            <person name="Spannagl M."/>
            <person name="Mayer K.F.X."/>
            <person name="Baldrich P."/>
            <person name="Meyers B.C."/>
            <person name="Huo N."/>
            <person name="Gu Y.Q."/>
            <person name="Zhou H."/>
            <person name="Devos K.M."/>
            <person name="Bennetzen J.L."/>
            <person name="Unver T."/>
            <person name="Budak H."/>
            <person name="Gulick P.J."/>
            <person name="Galiba G."/>
            <person name="Kalapos B."/>
            <person name="Nelson D.R."/>
            <person name="Li P."/>
            <person name="You F.M."/>
            <person name="Luo M.C."/>
            <person name="Dvorak J."/>
        </authorList>
    </citation>
    <scope>NUCLEOTIDE SEQUENCE [LARGE SCALE GENOMIC DNA]</scope>
    <source>
        <strain evidence="2">cv. AL8/78</strain>
    </source>
</reference>
<proteinExistence type="predicted"/>
<feature type="region of interest" description="Disordered" evidence="1">
    <location>
        <begin position="1"/>
        <end position="66"/>
    </location>
</feature>
<reference evidence="2" key="3">
    <citation type="journal article" date="2017" name="Nature">
        <title>Genome sequence of the progenitor of the wheat D genome Aegilops tauschii.</title>
        <authorList>
            <person name="Luo M.C."/>
            <person name="Gu Y.Q."/>
            <person name="Puiu D."/>
            <person name="Wang H."/>
            <person name="Twardziok S.O."/>
            <person name="Deal K.R."/>
            <person name="Huo N."/>
            <person name="Zhu T."/>
            <person name="Wang L."/>
            <person name="Wang Y."/>
            <person name="McGuire P.E."/>
            <person name="Liu S."/>
            <person name="Long H."/>
            <person name="Ramasamy R.K."/>
            <person name="Rodriguez J.C."/>
            <person name="Van S.L."/>
            <person name="Yuan L."/>
            <person name="Wang Z."/>
            <person name="Xia Z."/>
            <person name="Xiao L."/>
            <person name="Anderson O.D."/>
            <person name="Ouyang S."/>
            <person name="Liang Y."/>
            <person name="Zimin A.V."/>
            <person name="Pertea G."/>
            <person name="Qi P."/>
            <person name="Bennetzen J.L."/>
            <person name="Dai X."/>
            <person name="Dawson M.W."/>
            <person name="Muller H.G."/>
            <person name="Kugler K."/>
            <person name="Rivarola-Duarte L."/>
            <person name="Spannagl M."/>
            <person name="Mayer K.F.X."/>
            <person name="Lu F.H."/>
            <person name="Bevan M.W."/>
            <person name="Leroy P."/>
            <person name="Li P."/>
            <person name="You F.M."/>
            <person name="Sun Q."/>
            <person name="Liu Z."/>
            <person name="Lyons E."/>
            <person name="Wicker T."/>
            <person name="Salzberg S.L."/>
            <person name="Devos K.M."/>
            <person name="Dvorak J."/>
        </authorList>
    </citation>
    <scope>NUCLEOTIDE SEQUENCE [LARGE SCALE GENOMIC DNA]</scope>
    <source>
        <strain evidence="2">cv. AL8/78</strain>
    </source>
</reference>
<dbReference type="EnsemblPlants" id="AET1Gv20610600.8">
    <property type="protein sequence ID" value="AET1Gv20610600.8"/>
    <property type="gene ID" value="AET1Gv20610600"/>
</dbReference>
<reference evidence="3" key="2">
    <citation type="journal article" date="2017" name="Nat. Plants">
        <title>The Aegilops tauschii genome reveals multiple impacts of transposons.</title>
        <authorList>
            <person name="Zhao G."/>
            <person name="Zou C."/>
            <person name="Li K."/>
            <person name="Wang K."/>
            <person name="Li T."/>
            <person name="Gao L."/>
            <person name="Zhang X."/>
            <person name="Wang H."/>
            <person name="Yang Z."/>
            <person name="Liu X."/>
            <person name="Jiang W."/>
            <person name="Mao L."/>
            <person name="Kong X."/>
            <person name="Jiao Y."/>
            <person name="Jia J."/>
        </authorList>
    </citation>
    <scope>NUCLEOTIDE SEQUENCE [LARGE SCALE GENOMIC DNA]</scope>
    <source>
        <strain evidence="3">cv. AL8/78</strain>
    </source>
</reference>
<keyword evidence="3" id="KW-1185">Reference proteome</keyword>
<name>A0A452Z2D8_AEGTS</name>
<protein>
    <submittedName>
        <fullName evidence="2">Uncharacterized protein</fullName>
    </submittedName>
</protein>